<dbReference type="GO" id="GO:0005886">
    <property type="term" value="C:plasma membrane"/>
    <property type="evidence" value="ECO:0007669"/>
    <property type="project" value="TreeGrafter"/>
</dbReference>
<gene>
    <name evidence="4" type="ORF">CVO76_08735</name>
</gene>
<keyword evidence="2" id="KW-0472">Membrane</keyword>
<dbReference type="CDD" id="cd01949">
    <property type="entry name" value="GGDEF"/>
    <property type="match status" value="1"/>
</dbReference>
<dbReference type="GO" id="GO:0043709">
    <property type="term" value="P:cell adhesion involved in single-species biofilm formation"/>
    <property type="evidence" value="ECO:0007669"/>
    <property type="project" value="TreeGrafter"/>
</dbReference>
<feature type="transmembrane region" description="Helical" evidence="2">
    <location>
        <begin position="184"/>
        <end position="209"/>
    </location>
</feature>
<keyword evidence="2" id="KW-1133">Transmembrane helix</keyword>
<evidence type="ECO:0000256" key="2">
    <source>
        <dbReference type="SAM" id="Phobius"/>
    </source>
</evidence>
<protein>
    <submittedName>
        <fullName evidence="4">GGDEF domain-containing protein</fullName>
    </submittedName>
</protein>
<organism evidence="4 5">
    <name type="scientific">Arthrobacter agilis</name>
    <dbReference type="NCBI Taxonomy" id="37921"/>
    <lineage>
        <taxon>Bacteria</taxon>
        <taxon>Bacillati</taxon>
        <taxon>Actinomycetota</taxon>
        <taxon>Actinomycetes</taxon>
        <taxon>Micrococcales</taxon>
        <taxon>Micrococcaceae</taxon>
        <taxon>Arthrobacter</taxon>
    </lineage>
</organism>
<feature type="region of interest" description="Disordered" evidence="1">
    <location>
        <begin position="372"/>
        <end position="416"/>
    </location>
</feature>
<feature type="domain" description="GGDEF" evidence="3">
    <location>
        <begin position="250"/>
        <end position="381"/>
    </location>
</feature>
<keyword evidence="2" id="KW-0812">Transmembrane</keyword>
<evidence type="ECO:0000256" key="1">
    <source>
        <dbReference type="SAM" id="MobiDB-lite"/>
    </source>
</evidence>
<dbReference type="PROSITE" id="PS50887">
    <property type="entry name" value="GGDEF"/>
    <property type="match status" value="1"/>
</dbReference>
<dbReference type="SUPFAM" id="SSF55073">
    <property type="entry name" value="Nucleotide cyclase"/>
    <property type="match status" value="1"/>
</dbReference>
<dbReference type="PANTHER" id="PTHR45138">
    <property type="entry name" value="REGULATORY COMPONENTS OF SENSORY TRANSDUCTION SYSTEM"/>
    <property type="match status" value="1"/>
</dbReference>
<reference evidence="4 5" key="1">
    <citation type="submission" date="2017-11" db="EMBL/GenBank/DDBJ databases">
        <title>Draft genome of Arthrobacter agilis strain UMCV2, a plant growth-promoting rhizobacterium and biocontrol capacity of phytopathogenic fungi.</title>
        <authorList>
            <person name="Martinez-Camara R."/>
            <person name="Santoyo G."/>
            <person name="Moreno-Hagelsieb G."/>
            <person name="Valencia-Cantero E."/>
        </authorList>
    </citation>
    <scope>NUCLEOTIDE SEQUENCE [LARGE SCALE GENOMIC DNA]</scope>
    <source>
        <strain evidence="4 5">UMCV2</strain>
    </source>
</reference>
<evidence type="ECO:0000313" key="5">
    <source>
        <dbReference type="Proteomes" id="UP000239187"/>
    </source>
</evidence>
<dbReference type="InterPro" id="IPR050469">
    <property type="entry name" value="Diguanylate_Cyclase"/>
</dbReference>
<evidence type="ECO:0000313" key="4">
    <source>
        <dbReference type="EMBL" id="AUZ87704.1"/>
    </source>
</evidence>
<dbReference type="AlphaFoldDB" id="A0A2L0UEL3"/>
<sequence length="416" mass="43875">MTLDITTLRVAFGAIAITLFVLFYTVAFRQTRSAYSAWWCAAVAFFFIGSSGYLLDGTGHQVWANPLSNTLLVLGTVSVWAGARTLRTSKPAWLQLSAAPLLTLLASAVDNPATNTWSGGPVFLGMMSLTIGLASWELWRLPSSYSRVQAPLAVASGFLALLYLGRCIAFVAGGQDGYAFTTYFGSGITTLITMLLLVVVSFSAAALSAEQIATDLRTRADRDALTGLLNRSGFLDLASVQTDRLARTDRPGTLILADLDFFKSVNDTHGHAAGDTVLRAFAAACAETVRSTDLVGRYGGEEFIFLLPGASVSRSEDITRDVSMALRGHSTPGGFEMPTVSYGVAAVEAADYDLDAAIAAADQALYAAKASGRNKSVRAIRPAGKGPGSSAEPPPGPLRVPLAPTVPPRGKQRPLA</sequence>
<dbReference type="InterPro" id="IPR043128">
    <property type="entry name" value="Rev_trsase/Diguanyl_cyclase"/>
</dbReference>
<evidence type="ECO:0000259" key="3">
    <source>
        <dbReference type="PROSITE" id="PS50887"/>
    </source>
</evidence>
<feature type="transmembrane region" description="Helical" evidence="2">
    <location>
        <begin position="151"/>
        <end position="172"/>
    </location>
</feature>
<dbReference type="RefSeq" id="WP_208739000.1">
    <property type="nucleotide sequence ID" value="NZ_CP024915.1"/>
</dbReference>
<accession>A0A2L0UEL3</accession>
<dbReference type="GO" id="GO:0052621">
    <property type="term" value="F:diguanylate cyclase activity"/>
    <property type="evidence" value="ECO:0007669"/>
    <property type="project" value="TreeGrafter"/>
</dbReference>
<proteinExistence type="predicted"/>
<feature type="transmembrane region" description="Helical" evidence="2">
    <location>
        <begin position="121"/>
        <end position="139"/>
    </location>
</feature>
<feature type="compositionally biased region" description="Low complexity" evidence="1">
    <location>
        <begin position="382"/>
        <end position="391"/>
    </location>
</feature>
<dbReference type="SMART" id="SM00267">
    <property type="entry name" value="GGDEF"/>
    <property type="match status" value="1"/>
</dbReference>
<dbReference type="InterPro" id="IPR029787">
    <property type="entry name" value="Nucleotide_cyclase"/>
</dbReference>
<name>A0A2L0UEL3_9MICC</name>
<feature type="transmembrane region" description="Helical" evidence="2">
    <location>
        <begin position="6"/>
        <end position="28"/>
    </location>
</feature>
<feature type="transmembrane region" description="Helical" evidence="2">
    <location>
        <begin position="35"/>
        <end position="55"/>
    </location>
</feature>
<dbReference type="Gene3D" id="3.30.70.270">
    <property type="match status" value="1"/>
</dbReference>
<dbReference type="Proteomes" id="UP000239187">
    <property type="component" value="Chromosome"/>
</dbReference>
<dbReference type="GO" id="GO:1902201">
    <property type="term" value="P:negative regulation of bacterial-type flagellum-dependent cell motility"/>
    <property type="evidence" value="ECO:0007669"/>
    <property type="project" value="TreeGrafter"/>
</dbReference>
<dbReference type="Pfam" id="PF00990">
    <property type="entry name" value="GGDEF"/>
    <property type="match status" value="1"/>
</dbReference>
<dbReference type="EMBL" id="CP024915">
    <property type="protein sequence ID" value="AUZ87704.1"/>
    <property type="molecule type" value="Genomic_DNA"/>
</dbReference>
<dbReference type="FunFam" id="3.30.70.270:FF:000001">
    <property type="entry name" value="Diguanylate cyclase domain protein"/>
    <property type="match status" value="1"/>
</dbReference>
<dbReference type="NCBIfam" id="TIGR00254">
    <property type="entry name" value="GGDEF"/>
    <property type="match status" value="1"/>
</dbReference>
<dbReference type="InterPro" id="IPR000160">
    <property type="entry name" value="GGDEF_dom"/>
</dbReference>
<dbReference type="PANTHER" id="PTHR45138:SF9">
    <property type="entry name" value="DIGUANYLATE CYCLASE DGCM-RELATED"/>
    <property type="match status" value="1"/>
</dbReference>